<name>A0A2P5BIS9_PARAD</name>
<evidence type="ECO:0000313" key="3">
    <source>
        <dbReference type="Proteomes" id="UP000237105"/>
    </source>
</evidence>
<organism evidence="2 3">
    <name type="scientific">Parasponia andersonii</name>
    <name type="common">Sponia andersonii</name>
    <dbReference type="NCBI Taxonomy" id="3476"/>
    <lineage>
        <taxon>Eukaryota</taxon>
        <taxon>Viridiplantae</taxon>
        <taxon>Streptophyta</taxon>
        <taxon>Embryophyta</taxon>
        <taxon>Tracheophyta</taxon>
        <taxon>Spermatophyta</taxon>
        <taxon>Magnoliopsida</taxon>
        <taxon>eudicotyledons</taxon>
        <taxon>Gunneridae</taxon>
        <taxon>Pentapetalae</taxon>
        <taxon>rosids</taxon>
        <taxon>fabids</taxon>
        <taxon>Rosales</taxon>
        <taxon>Cannabaceae</taxon>
        <taxon>Parasponia</taxon>
    </lineage>
</organism>
<proteinExistence type="predicted"/>
<sequence>MLLPLYHPRKLTESTLSQSPPTKPTSALFPSRPQLRPLARAVTPTSLAPTIRSPPTYPSHVVYISTLAQVATKNFLLSFGGKRFGHLFFIGF</sequence>
<gene>
    <name evidence="2" type="ORF">PanWU01x14_235500</name>
</gene>
<dbReference type="Proteomes" id="UP000237105">
    <property type="component" value="Unassembled WGS sequence"/>
</dbReference>
<accession>A0A2P5BIS9</accession>
<dbReference type="EMBL" id="JXTB01000272">
    <property type="protein sequence ID" value="PON48673.1"/>
    <property type="molecule type" value="Genomic_DNA"/>
</dbReference>
<reference evidence="3" key="1">
    <citation type="submission" date="2016-06" db="EMBL/GenBank/DDBJ databases">
        <title>Parallel loss of symbiosis genes in relatives of nitrogen-fixing non-legume Parasponia.</title>
        <authorList>
            <person name="Van Velzen R."/>
            <person name="Holmer R."/>
            <person name="Bu F."/>
            <person name="Rutten L."/>
            <person name="Van Zeijl A."/>
            <person name="Liu W."/>
            <person name="Santuari L."/>
            <person name="Cao Q."/>
            <person name="Sharma T."/>
            <person name="Shen D."/>
            <person name="Roswanjaya Y."/>
            <person name="Wardhani T."/>
            <person name="Kalhor M.S."/>
            <person name="Jansen J."/>
            <person name="Van den Hoogen J."/>
            <person name="Gungor B."/>
            <person name="Hartog M."/>
            <person name="Hontelez J."/>
            <person name="Verver J."/>
            <person name="Yang W.-C."/>
            <person name="Schijlen E."/>
            <person name="Repin R."/>
            <person name="Schilthuizen M."/>
            <person name="Schranz E."/>
            <person name="Heidstra R."/>
            <person name="Miyata K."/>
            <person name="Fedorova E."/>
            <person name="Kohlen W."/>
            <person name="Bisseling T."/>
            <person name="Smit S."/>
            <person name="Geurts R."/>
        </authorList>
    </citation>
    <scope>NUCLEOTIDE SEQUENCE [LARGE SCALE GENOMIC DNA]</scope>
    <source>
        <strain evidence="3">cv. WU1-14</strain>
    </source>
</reference>
<protein>
    <submittedName>
        <fullName evidence="2">Uncharacterized protein</fullName>
    </submittedName>
</protein>
<keyword evidence="3" id="KW-1185">Reference proteome</keyword>
<feature type="region of interest" description="Disordered" evidence="1">
    <location>
        <begin position="1"/>
        <end position="31"/>
    </location>
</feature>
<evidence type="ECO:0000256" key="1">
    <source>
        <dbReference type="SAM" id="MobiDB-lite"/>
    </source>
</evidence>
<evidence type="ECO:0000313" key="2">
    <source>
        <dbReference type="EMBL" id="PON48673.1"/>
    </source>
</evidence>
<comment type="caution">
    <text evidence="2">The sequence shown here is derived from an EMBL/GenBank/DDBJ whole genome shotgun (WGS) entry which is preliminary data.</text>
</comment>
<dbReference type="AlphaFoldDB" id="A0A2P5BIS9"/>